<keyword evidence="3" id="KW-0645">Protease</keyword>
<comment type="caution">
    <text evidence="6">The sequence shown here is derived from an EMBL/GenBank/DDBJ whole genome shotgun (WGS) entry which is preliminary data.</text>
</comment>
<evidence type="ECO:0000256" key="1">
    <source>
        <dbReference type="ARBA" id="ARBA00007664"/>
    </source>
</evidence>
<feature type="domain" description="Peptidase S1" evidence="5">
    <location>
        <begin position="35"/>
        <end position="274"/>
    </location>
</feature>
<feature type="chain" id="PRO_5031003859" description="Peptidase S1 domain-containing protein" evidence="4">
    <location>
        <begin position="35"/>
        <end position="274"/>
    </location>
</feature>
<organism evidence="6 7">
    <name type="scientific">Pseudochelatococcus contaminans</name>
    <dbReference type="NCBI Taxonomy" id="1538103"/>
    <lineage>
        <taxon>Bacteria</taxon>
        <taxon>Pseudomonadati</taxon>
        <taxon>Pseudomonadota</taxon>
        <taxon>Alphaproteobacteria</taxon>
        <taxon>Hyphomicrobiales</taxon>
        <taxon>Chelatococcaceae</taxon>
        <taxon>Pseudochelatococcus</taxon>
    </lineage>
</organism>
<dbReference type="GO" id="GO:0006508">
    <property type="term" value="P:proteolysis"/>
    <property type="evidence" value="ECO:0007669"/>
    <property type="project" value="UniProtKB-KW"/>
</dbReference>
<dbReference type="SMART" id="SM00020">
    <property type="entry name" value="Tryp_SPc"/>
    <property type="match status" value="1"/>
</dbReference>
<sequence>MMVLRNLWTGRHTPAMRRAVLAMSMAVTASPAAAIVRGAPDDGPLKTRTVMVLAEGGGVCSGIVVAPDAVLTAAHCVTGGNAGGKAGSKAIRVHYRDAAGQPVLLEPAGVVAHSGYNAGAIKARERSIDLALIRLAAPLPAPFTPAVLASSGLPPAGSPISAFGWGVEREGAQESMGTFRRAGLVTVEPYGPGKILLWAADPAGLGKRAGAGVCNGDSGGPIAGADGAVVAVSTWAKGSGNDKCGLYTQGVLVAPQRAFIDGTLKRWGRAARWR</sequence>
<name>A0A7W6EH77_9HYPH</name>
<dbReference type="GO" id="GO:0004252">
    <property type="term" value="F:serine-type endopeptidase activity"/>
    <property type="evidence" value="ECO:0007669"/>
    <property type="project" value="InterPro"/>
</dbReference>
<keyword evidence="3" id="KW-0720">Serine protease</keyword>
<dbReference type="InterPro" id="IPR001254">
    <property type="entry name" value="Trypsin_dom"/>
</dbReference>
<dbReference type="PROSITE" id="PS00134">
    <property type="entry name" value="TRYPSIN_HIS"/>
    <property type="match status" value="1"/>
</dbReference>
<dbReference type="EMBL" id="JACICC010000003">
    <property type="protein sequence ID" value="MBB3809572.1"/>
    <property type="molecule type" value="Genomic_DNA"/>
</dbReference>
<dbReference type="InterPro" id="IPR033116">
    <property type="entry name" value="TRYPSIN_SER"/>
</dbReference>
<feature type="signal peptide" evidence="4">
    <location>
        <begin position="1"/>
        <end position="34"/>
    </location>
</feature>
<proteinExistence type="inferred from homology"/>
<dbReference type="InterPro" id="IPR043504">
    <property type="entry name" value="Peptidase_S1_PA_chymotrypsin"/>
</dbReference>
<evidence type="ECO:0000256" key="4">
    <source>
        <dbReference type="SAM" id="SignalP"/>
    </source>
</evidence>
<dbReference type="SUPFAM" id="SSF50494">
    <property type="entry name" value="Trypsin-like serine proteases"/>
    <property type="match status" value="1"/>
</dbReference>
<dbReference type="RefSeq" id="WP_246374911.1">
    <property type="nucleotide sequence ID" value="NZ_JACICC010000003.1"/>
</dbReference>
<dbReference type="PROSITE" id="PS00135">
    <property type="entry name" value="TRYPSIN_SER"/>
    <property type="match status" value="1"/>
</dbReference>
<dbReference type="AlphaFoldDB" id="A0A7W6EH77"/>
<dbReference type="Pfam" id="PF00089">
    <property type="entry name" value="Trypsin"/>
    <property type="match status" value="1"/>
</dbReference>
<keyword evidence="7" id="KW-1185">Reference proteome</keyword>
<evidence type="ECO:0000256" key="3">
    <source>
        <dbReference type="RuleBase" id="RU363034"/>
    </source>
</evidence>
<accession>A0A7W6EH77</accession>
<evidence type="ECO:0000259" key="5">
    <source>
        <dbReference type="PROSITE" id="PS50240"/>
    </source>
</evidence>
<comment type="similarity">
    <text evidence="1">Belongs to the peptidase S1 family.</text>
</comment>
<dbReference type="InterPro" id="IPR001314">
    <property type="entry name" value="Peptidase_S1A"/>
</dbReference>
<protein>
    <recommendedName>
        <fullName evidence="5">Peptidase S1 domain-containing protein</fullName>
    </recommendedName>
</protein>
<dbReference type="Gene3D" id="2.40.10.10">
    <property type="entry name" value="Trypsin-like serine proteases"/>
    <property type="match status" value="2"/>
</dbReference>
<dbReference type="PRINTS" id="PR00722">
    <property type="entry name" value="CHYMOTRYPSIN"/>
</dbReference>
<dbReference type="InterPro" id="IPR009003">
    <property type="entry name" value="Peptidase_S1_PA"/>
</dbReference>
<gene>
    <name evidence="6" type="ORF">FHS81_001654</name>
</gene>
<keyword evidence="3" id="KW-0378">Hydrolase</keyword>
<reference evidence="6 7" key="1">
    <citation type="submission" date="2020-08" db="EMBL/GenBank/DDBJ databases">
        <title>Genomic Encyclopedia of Type Strains, Phase IV (KMG-IV): sequencing the most valuable type-strain genomes for metagenomic binning, comparative biology and taxonomic classification.</title>
        <authorList>
            <person name="Goeker M."/>
        </authorList>
    </citation>
    <scope>NUCLEOTIDE SEQUENCE [LARGE SCALE GENOMIC DNA]</scope>
    <source>
        <strain evidence="6 7">DSM 28760</strain>
    </source>
</reference>
<dbReference type="InterPro" id="IPR050430">
    <property type="entry name" value="Peptidase_S1"/>
</dbReference>
<dbReference type="InterPro" id="IPR018114">
    <property type="entry name" value="TRYPSIN_HIS"/>
</dbReference>
<keyword evidence="2" id="KW-1015">Disulfide bond</keyword>
<evidence type="ECO:0000313" key="6">
    <source>
        <dbReference type="EMBL" id="MBB3809572.1"/>
    </source>
</evidence>
<keyword evidence="4" id="KW-0732">Signal</keyword>
<dbReference type="PANTHER" id="PTHR24276">
    <property type="entry name" value="POLYSERASE-RELATED"/>
    <property type="match status" value="1"/>
</dbReference>
<dbReference type="PANTHER" id="PTHR24276:SF98">
    <property type="entry name" value="FI18310P1-RELATED"/>
    <property type="match status" value="1"/>
</dbReference>
<dbReference type="Proteomes" id="UP000537592">
    <property type="component" value="Unassembled WGS sequence"/>
</dbReference>
<evidence type="ECO:0000313" key="7">
    <source>
        <dbReference type="Proteomes" id="UP000537592"/>
    </source>
</evidence>
<evidence type="ECO:0000256" key="2">
    <source>
        <dbReference type="ARBA" id="ARBA00023157"/>
    </source>
</evidence>
<dbReference type="PROSITE" id="PS50240">
    <property type="entry name" value="TRYPSIN_DOM"/>
    <property type="match status" value="1"/>
</dbReference>